<dbReference type="Proteomes" id="UP000027120">
    <property type="component" value="Unassembled WGS sequence"/>
</dbReference>
<dbReference type="InterPro" id="IPR036855">
    <property type="entry name" value="Znf_CCCH_sf"/>
</dbReference>
<feature type="region of interest" description="Disordered" evidence="6">
    <location>
        <begin position="1"/>
        <end position="27"/>
    </location>
</feature>
<dbReference type="InterPro" id="IPR036322">
    <property type="entry name" value="WD40_repeat_dom_sf"/>
</dbReference>
<dbReference type="InterPro" id="IPR041367">
    <property type="entry name" value="Znf-CCCH_4"/>
</dbReference>
<feature type="domain" description="C3H1-type" evidence="7">
    <location>
        <begin position="47"/>
        <end position="74"/>
    </location>
</feature>
<proteinExistence type="predicted"/>
<sequence length="371" mass="41059">MAGRTMVDDDDEHKHSEGGETMMSDDDDLMKGRAEEREEMFGFGLAAMAIRVCNNWISDSCVYGDKCRFLHSWVHSVDGDNTTNSLATLMKLNGHKKAVTNVGLPSGSNKLYSGSRDGRVSVWDRDSGRCVNVITNGAEIGCLISEGSWVFLGLPNAVKSWRVNAASVNALVVNNDLLFAGSEGGVISVWKGTFVANPFKQVASIRAPLWFCSLSSSNDTRWNSKEEAAVFEFCGHTTRTWNLDNLECVQTLKGHSDTVTSLLFWDEYLFSSSLDETIKIWLYTHTKNNAELSSLFGMLDAEAKPVLFSSGKDSAIRLYELPSFKLRARIFSRREVEVDQIGPAGLFFPGDASGSVGVWKWLLAEQQKMET</sequence>
<evidence type="ECO:0000256" key="2">
    <source>
        <dbReference type="ARBA" id="ARBA00022771"/>
    </source>
</evidence>
<dbReference type="PROSITE" id="PS50294">
    <property type="entry name" value="WD_REPEATS_REGION"/>
    <property type="match status" value="2"/>
</dbReference>
<keyword evidence="2 5" id="KW-0863">Zinc-finger</keyword>
<dbReference type="SMR" id="A0A067G710"/>
<keyword evidence="1 5" id="KW-0479">Metal-binding</keyword>
<dbReference type="SUPFAM" id="SSF90229">
    <property type="entry name" value="CCCH zinc finger"/>
    <property type="match status" value="1"/>
</dbReference>
<evidence type="ECO:0000313" key="9">
    <source>
        <dbReference type="Proteomes" id="UP000027120"/>
    </source>
</evidence>
<dbReference type="InterPro" id="IPR044715">
    <property type="entry name" value="WDR86-like"/>
</dbReference>
<dbReference type="Gene3D" id="2.130.10.10">
    <property type="entry name" value="YVTN repeat-like/Quinoprotein amine dehydrogenase"/>
    <property type="match status" value="2"/>
</dbReference>
<feature type="repeat" description="WD" evidence="4">
    <location>
        <begin position="252"/>
        <end position="281"/>
    </location>
</feature>
<evidence type="ECO:0000259" key="7">
    <source>
        <dbReference type="PROSITE" id="PS50103"/>
    </source>
</evidence>
<dbReference type="PROSITE" id="PS50082">
    <property type="entry name" value="WD_REPEATS_2"/>
    <property type="match status" value="2"/>
</dbReference>
<keyword evidence="4" id="KW-0853">WD repeat</keyword>
<dbReference type="SMART" id="SM00320">
    <property type="entry name" value="WD40"/>
    <property type="match status" value="3"/>
</dbReference>
<evidence type="ECO:0000256" key="1">
    <source>
        <dbReference type="ARBA" id="ARBA00022723"/>
    </source>
</evidence>
<dbReference type="PANTHER" id="PTHR44489">
    <property type="match status" value="1"/>
</dbReference>
<keyword evidence="3 5" id="KW-0862">Zinc</keyword>
<feature type="repeat" description="WD" evidence="4">
    <location>
        <begin position="92"/>
        <end position="133"/>
    </location>
</feature>
<evidence type="ECO:0000256" key="3">
    <source>
        <dbReference type="ARBA" id="ARBA00022833"/>
    </source>
</evidence>
<organism evidence="8 9">
    <name type="scientific">Citrus sinensis</name>
    <name type="common">Sweet orange</name>
    <name type="synonym">Citrus aurantium var. sinensis</name>
    <dbReference type="NCBI Taxonomy" id="2711"/>
    <lineage>
        <taxon>Eukaryota</taxon>
        <taxon>Viridiplantae</taxon>
        <taxon>Streptophyta</taxon>
        <taxon>Embryophyta</taxon>
        <taxon>Tracheophyta</taxon>
        <taxon>Spermatophyta</taxon>
        <taxon>Magnoliopsida</taxon>
        <taxon>eudicotyledons</taxon>
        <taxon>Gunneridae</taxon>
        <taxon>Pentapetalae</taxon>
        <taxon>rosids</taxon>
        <taxon>malvids</taxon>
        <taxon>Sapindales</taxon>
        <taxon>Rutaceae</taxon>
        <taxon>Aurantioideae</taxon>
        <taxon>Citrus</taxon>
    </lineage>
</organism>
<dbReference type="STRING" id="2711.A0A067G710"/>
<evidence type="ECO:0000256" key="5">
    <source>
        <dbReference type="PROSITE-ProRule" id="PRU00723"/>
    </source>
</evidence>
<dbReference type="GO" id="GO:0008270">
    <property type="term" value="F:zinc ion binding"/>
    <property type="evidence" value="ECO:0007669"/>
    <property type="project" value="UniProtKB-KW"/>
</dbReference>
<dbReference type="InterPro" id="IPR000571">
    <property type="entry name" value="Znf_CCCH"/>
</dbReference>
<keyword evidence="9" id="KW-1185">Reference proteome</keyword>
<accession>A0A067G710</accession>
<evidence type="ECO:0000256" key="6">
    <source>
        <dbReference type="SAM" id="MobiDB-lite"/>
    </source>
</evidence>
<evidence type="ECO:0000313" key="8">
    <source>
        <dbReference type="EMBL" id="KDO75384.1"/>
    </source>
</evidence>
<dbReference type="PROSITE" id="PS50103">
    <property type="entry name" value="ZF_C3H1"/>
    <property type="match status" value="1"/>
</dbReference>
<feature type="zinc finger region" description="C3H1-type" evidence="5">
    <location>
        <begin position="47"/>
        <end position="74"/>
    </location>
</feature>
<reference evidence="8 9" key="1">
    <citation type="submission" date="2014-04" db="EMBL/GenBank/DDBJ databases">
        <authorList>
            <consortium name="International Citrus Genome Consortium"/>
            <person name="Gmitter F."/>
            <person name="Chen C."/>
            <person name="Farmerie W."/>
            <person name="Harkins T."/>
            <person name="Desany B."/>
            <person name="Mohiuddin M."/>
            <person name="Kodira C."/>
            <person name="Borodovsky M."/>
            <person name="Lomsadze A."/>
            <person name="Burns P."/>
            <person name="Jenkins J."/>
            <person name="Prochnik S."/>
            <person name="Shu S."/>
            <person name="Chapman J."/>
            <person name="Pitluck S."/>
            <person name="Schmutz J."/>
            <person name="Rokhsar D."/>
        </authorList>
    </citation>
    <scope>NUCLEOTIDE SEQUENCE</scope>
</reference>
<protein>
    <recommendedName>
        <fullName evidence="7">C3H1-type domain-containing protein</fullName>
    </recommendedName>
</protein>
<dbReference type="AlphaFoldDB" id="A0A067G710"/>
<dbReference type="SUPFAM" id="SSF50978">
    <property type="entry name" value="WD40 repeat-like"/>
    <property type="match status" value="1"/>
</dbReference>
<name>A0A067G710_CITSI</name>
<evidence type="ECO:0000256" key="4">
    <source>
        <dbReference type="PROSITE-ProRule" id="PRU00221"/>
    </source>
</evidence>
<dbReference type="Pfam" id="PF00400">
    <property type="entry name" value="WD40"/>
    <property type="match status" value="2"/>
</dbReference>
<dbReference type="Pfam" id="PF18044">
    <property type="entry name" value="zf-CCCH_4"/>
    <property type="match status" value="1"/>
</dbReference>
<dbReference type="InterPro" id="IPR001680">
    <property type="entry name" value="WD40_rpt"/>
</dbReference>
<dbReference type="PANTHER" id="PTHR44489:SF1">
    <property type="entry name" value="ZINC FINGER CCCH DOMAIN-CONTAINING PROTEIN 63"/>
    <property type="match status" value="1"/>
</dbReference>
<dbReference type="EMBL" id="KK784882">
    <property type="protein sequence ID" value="KDO75384.1"/>
    <property type="molecule type" value="Genomic_DNA"/>
</dbReference>
<gene>
    <name evidence="8" type="ORF">CISIN_1g041206mg</name>
</gene>
<dbReference type="InterPro" id="IPR015943">
    <property type="entry name" value="WD40/YVTN_repeat-like_dom_sf"/>
</dbReference>